<sequence length="251" mass="27048">MKTIVIKCGGSIISRLSEKFFVSLGELRDEGYSFVFVHGGGPDINEMLAKFDVPVQFENGLRKTTKETLEIAELVLAGKTNRHLVHMLQSHGFKAVGLNGSDGEILKAEHIDQDALGEVGRINKVNTDLLEVLLSKEIYPVLTPISISQSGDKLNVNADTAAGAVAAALHAELCIFITDVDGVRNGSCIIEHLTEPEIRQLIDEGTIYGGMIPKVNAAIQAKQEGASRILITSGVSQFFSNSQWKGTFLGA</sequence>
<dbReference type="GO" id="GO:0003991">
    <property type="term" value="F:acetylglutamate kinase activity"/>
    <property type="evidence" value="ECO:0007669"/>
    <property type="project" value="UniProtKB-UniRule"/>
</dbReference>
<keyword evidence="5 9" id="KW-0547">Nucleotide-binding</keyword>
<comment type="catalytic activity">
    <reaction evidence="8 9">
        <text>N-acetyl-L-glutamate + ATP = N-acetyl-L-glutamyl 5-phosphate + ADP</text>
        <dbReference type="Rhea" id="RHEA:14629"/>
        <dbReference type="ChEBI" id="CHEBI:30616"/>
        <dbReference type="ChEBI" id="CHEBI:44337"/>
        <dbReference type="ChEBI" id="CHEBI:57936"/>
        <dbReference type="ChEBI" id="CHEBI:456216"/>
        <dbReference type="EC" id="2.7.2.8"/>
    </reaction>
</comment>
<dbReference type="HAMAP" id="MF_00082">
    <property type="entry name" value="ArgB"/>
    <property type="match status" value="1"/>
</dbReference>
<dbReference type="AlphaFoldDB" id="A0A2S7N021"/>
<evidence type="ECO:0000313" key="11">
    <source>
        <dbReference type="EMBL" id="PQD95432.1"/>
    </source>
</evidence>
<dbReference type="EC" id="2.7.2.8" evidence="9"/>
<evidence type="ECO:0000256" key="6">
    <source>
        <dbReference type="ARBA" id="ARBA00022777"/>
    </source>
</evidence>
<organism evidence="11 12">
    <name type="scientific">Pradoshia eiseniae</name>
    <dbReference type="NCBI Taxonomy" id="2064768"/>
    <lineage>
        <taxon>Bacteria</taxon>
        <taxon>Bacillati</taxon>
        <taxon>Bacillota</taxon>
        <taxon>Bacilli</taxon>
        <taxon>Bacillales</taxon>
        <taxon>Bacillaceae</taxon>
        <taxon>Pradoshia</taxon>
    </lineage>
</organism>
<keyword evidence="12" id="KW-1185">Reference proteome</keyword>
<evidence type="ECO:0000256" key="7">
    <source>
        <dbReference type="ARBA" id="ARBA00022840"/>
    </source>
</evidence>
<dbReference type="OrthoDB" id="9803155at2"/>
<dbReference type="FunFam" id="3.40.1160.10:FF:000004">
    <property type="entry name" value="Acetylglutamate kinase"/>
    <property type="match status" value="1"/>
</dbReference>
<dbReference type="UniPathway" id="UPA00068">
    <property type="reaction ID" value="UER00107"/>
</dbReference>
<name>A0A2S7N021_9BACI</name>
<evidence type="ECO:0000256" key="1">
    <source>
        <dbReference type="ARBA" id="ARBA00004828"/>
    </source>
</evidence>
<dbReference type="PIRSF" id="PIRSF000728">
    <property type="entry name" value="NAGK"/>
    <property type="match status" value="1"/>
</dbReference>
<dbReference type="InterPro" id="IPR004662">
    <property type="entry name" value="AcgluKinase_fam"/>
</dbReference>
<keyword evidence="9" id="KW-0963">Cytoplasm</keyword>
<dbReference type="NCBIfam" id="TIGR00761">
    <property type="entry name" value="argB"/>
    <property type="match status" value="1"/>
</dbReference>
<comment type="subcellular location">
    <subcellularLocation>
        <location evidence="9">Cytoplasm</location>
    </subcellularLocation>
</comment>
<dbReference type="InterPro" id="IPR036393">
    <property type="entry name" value="AceGlu_kinase-like_sf"/>
</dbReference>
<accession>A0A2S7N021</accession>
<feature type="binding site" evidence="9">
    <location>
        <position position="62"/>
    </location>
    <ligand>
        <name>substrate</name>
    </ligand>
</feature>
<evidence type="ECO:0000256" key="2">
    <source>
        <dbReference type="ARBA" id="ARBA00022571"/>
    </source>
</evidence>
<evidence type="ECO:0000256" key="4">
    <source>
        <dbReference type="ARBA" id="ARBA00022679"/>
    </source>
</evidence>
<keyword evidence="2 9" id="KW-0055">Arginine biosynthesis</keyword>
<feature type="site" description="Transition state stabilizer" evidence="9">
    <location>
        <position position="214"/>
    </location>
</feature>
<dbReference type="GO" id="GO:0005524">
    <property type="term" value="F:ATP binding"/>
    <property type="evidence" value="ECO:0007669"/>
    <property type="project" value="UniProtKB-UniRule"/>
</dbReference>
<feature type="domain" description="Aspartate/glutamate/uridylate kinase" evidence="10">
    <location>
        <begin position="2"/>
        <end position="233"/>
    </location>
</feature>
<dbReference type="RefSeq" id="WP_104849187.1">
    <property type="nucleotide sequence ID" value="NZ_PKOZ01000004.1"/>
</dbReference>
<reference evidence="11 12" key="1">
    <citation type="submission" date="2017-12" db="EMBL/GenBank/DDBJ databases">
        <title>Taxonomic description and draft genome of Pradoshia cofamensis Gen. nov., sp. nov., a thermotolerant bacillale isolated from anterior gut of earthworm Eisenia fetida.</title>
        <authorList>
            <person name="Saha T."/>
            <person name="Chakraborty R."/>
        </authorList>
    </citation>
    <scope>NUCLEOTIDE SEQUENCE [LARGE SCALE GENOMIC DNA]</scope>
    <source>
        <strain evidence="11 12">EAG3</strain>
    </source>
</reference>
<comment type="similarity">
    <text evidence="9">Belongs to the acetylglutamate kinase family. ArgB subfamily.</text>
</comment>
<dbReference type="Pfam" id="PF00696">
    <property type="entry name" value="AA_kinase"/>
    <property type="match status" value="1"/>
</dbReference>
<dbReference type="Proteomes" id="UP000239663">
    <property type="component" value="Unassembled WGS sequence"/>
</dbReference>
<comment type="function">
    <text evidence="9">Catalyzes the ATP-dependent phosphorylation of N-acetyl-L-glutamate.</text>
</comment>
<feature type="site" description="Transition state stabilizer" evidence="9">
    <location>
        <position position="7"/>
    </location>
</feature>
<gene>
    <name evidence="9 11" type="primary">argB</name>
    <name evidence="11" type="ORF">CYL18_09100</name>
</gene>
<dbReference type="PANTHER" id="PTHR23342">
    <property type="entry name" value="N-ACETYLGLUTAMATE SYNTHASE"/>
    <property type="match status" value="1"/>
</dbReference>
<keyword evidence="3 9" id="KW-0028">Amino-acid biosynthesis</keyword>
<feature type="binding site" evidence="9">
    <location>
        <position position="155"/>
    </location>
    <ligand>
        <name>substrate</name>
    </ligand>
</feature>
<dbReference type="CDD" id="cd04238">
    <property type="entry name" value="AAK_NAGK-like"/>
    <property type="match status" value="1"/>
</dbReference>
<protein>
    <recommendedName>
        <fullName evidence="9">Acetylglutamate kinase</fullName>
        <ecNumber evidence="9">2.7.2.8</ecNumber>
    </recommendedName>
    <alternativeName>
        <fullName evidence="9">N-acetyl-L-glutamate 5-phosphotransferase</fullName>
    </alternativeName>
    <alternativeName>
        <fullName evidence="9">NAG kinase</fullName>
        <shortName evidence="9">NAGK</shortName>
    </alternativeName>
</protein>
<feature type="binding site" evidence="9">
    <location>
        <begin position="40"/>
        <end position="41"/>
    </location>
    <ligand>
        <name>substrate</name>
    </ligand>
</feature>
<keyword evidence="7 9" id="KW-0067">ATP-binding</keyword>
<dbReference type="InterPro" id="IPR037528">
    <property type="entry name" value="ArgB"/>
</dbReference>
<dbReference type="SUPFAM" id="SSF53633">
    <property type="entry name" value="Carbamate kinase-like"/>
    <property type="match status" value="1"/>
</dbReference>
<proteinExistence type="inferred from homology"/>
<keyword evidence="4 9" id="KW-0808">Transferase</keyword>
<evidence type="ECO:0000256" key="3">
    <source>
        <dbReference type="ARBA" id="ARBA00022605"/>
    </source>
</evidence>
<dbReference type="EMBL" id="PKOZ01000004">
    <property type="protein sequence ID" value="PQD95432.1"/>
    <property type="molecule type" value="Genomic_DNA"/>
</dbReference>
<evidence type="ECO:0000256" key="9">
    <source>
        <dbReference type="HAMAP-Rule" id="MF_00082"/>
    </source>
</evidence>
<evidence type="ECO:0000256" key="8">
    <source>
        <dbReference type="ARBA" id="ARBA00048141"/>
    </source>
</evidence>
<dbReference type="GO" id="GO:0005737">
    <property type="term" value="C:cytoplasm"/>
    <property type="evidence" value="ECO:0007669"/>
    <property type="project" value="UniProtKB-SubCell"/>
</dbReference>
<dbReference type="GO" id="GO:0042450">
    <property type="term" value="P:L-arginine biosynthetic process via ornithine"/>
    <property type="evidence" value="ECO:0007669"/>
    <property type="project" value="UniProtKB-UniRule"/>
</dbReference>
<evidence type="ECO:0000259" key="10">
    <source>
        <dbReference type="Pfam" id="PF00696"/>
    </source>
</evidence>
<comment type="pathway">
    <text evidence="1 9">Amino-acid biosynthesis; L-arginine biosynthesis; N(2)-acetyl-L-ornithine from L-glutamate: step 2/4.</text>
</comment>
<comment type="caution">
    <text evidence="11">The sequence shown here is derived from an EMBL/GenBank/DDBJ whole genome shotgun (WGS) entry which is preliminary data.</text>
</comment>
<evidence type="ECO:0000313" key="12">
    <source>
        <dbReference type="Proteomes" id="UP000239663"/>
    </source>
</evidence>
<evidence type="ECO:0000256" key="5">
    <source>
        <dbReference type="ARBA" id="ARBA00022741"/>
    </source>
</evidence>
<keyword evidence="6 9" id="KW-0418">Kinase</keyword>
<dbReference type="InterPro" id="IPR001048">
    <property type="entry name" value="Asp/Glu/Uridylate_kinase"/>
</dbReference>
<dbReference type="PANTHER" id="PTHR23342:SF0">
    <property type="entry name" value="N-ACETYLGLUTAMATE SYNTHASE, MITOCHONDRIAL"/>
    <property type="match status" value="1"/>
</dbReference>
<dbReference type="Gene3D" id="3.40.1160.10">
    <property type="entry name" value="Acetylglutamate kinase-like"/>
    <property type="match status" value="1"/>
</dbReference>